<dbReference type="InterPro" id="IPR029045">
    <property type="entry name" value="ClpP/crotonase-like_dom_sf"/>
</dbReference>
<keyword evidence="3" id="KW-1185">Reference proteome</keyword>
<organism evidence="2 3">
    <name type="scientific">Adhaeretor mobilis</name>
    <dbReference type="NCBI Taxonomy" id="1930276"/>
    <lineage>
        <taxon>Bacteria</taxon>
        <taxon>Pseudomonadati</taxon>
        <taxon>Planctomycetota</taxon>
        <taxon>Planctomycetia</taxon>
        <taxon>Pirellulales</taxon>
        <taxon>Lacipirellulaceae</taxon>
        <taxon>Adhaeretor</taxon>
    </lineage>
</organism>
<accession>A0A517MTA4</accession>
<dbReference type="InterPro" id="IPR001753">
    <property type="entry name" value="Enoyl-CoA_hydra/iso"/>
</dbReference>
<sequence>MKDTFLKLSTAGPTGTIILNRPEQQNLLTPAMVSELSEALDDLYYTKSIRAIVITGAGDTFSSGLDHSQDISSTATEAENARRWGEEAQVFCELLVRMLEITKPIIAAVNGPALSAGAAIAAAADVVVAGQSATFGLNDARHGRIAGMASTLVGFRLGAGQAARLALTSATIDATEAYRLGLFHELVDDEQTWARANQLAEECAAGAPEAIQLTKRLINETLGETLATQLSAAAVLSATARTTAAAAEGIAAQREGRPPEWK</sequence>
<evidence type="ECO:0000313" key="2">
    <source>
        <dbReference type="EMBL" id="QDS98121.1"/>
    </source>
</evidence>
<dbReference type="Gene3D" id="3.90.226.10">
    <property type="entry name" value="2-enoyl-CoA Hydratase, Chain A, domain 1"/>
    <property type="match status" value="1"/>
</dbReference>
<proteinExistence type="inferred from homology"/>
<dbReference type="EMBL" id="CP036263">
    <property type="protein sequence ID" value="QDS98121.1"/>
    <property type="molecule type" value="Genomic_DNA"/>
</dbReference>
<name>A0A517MTA4_9BACT</name>
<dbReference type="OrthoDB" id="370015at2"/>
<keyword evidence="2" id="KW-0456">Lyase</keyword>
<dbReference type="SUPFAM" id="SSF52096">
    <property type="entry name" value="ClpP/crotonase"/>
    <property type="match status" value="1"/>
</dbReference>
<dbReference type="Proteomes" id="UP000319852">
    <property type="component" value="Chromosome"/>
</dbReference>
<comment type="similarity">
    <text evidence="1">Belongs to the enoyl-CoA hydratase/isomerase family.</text>
</comment>
<evidence type="ECO:0000256" key="1">
    <source>
        <dbReference type="ARBA" id="ARBA00005254"/>
    </source>
</evidence>
<dbReference type="RefSeq" id="WP_145059045.1">
    <property type="nucleotide sequence ID" value="NZ_CP036263.1"/>
</dbReference>
<dbReference type="PANTHER" id="PTHR43459:SF1">
    <property type="entry name" value="EG:BACN32G11.4 PROTEIN"/>
    <property type="match status" value="1"/>
</dbReference>
<dbReference type="GO" id="GO:0004300">
    <property type="term" value="F:enoyl-CoA hydratase activity"/>
    <property type="evidence" value="ECO:0007669"/>
    <property type="project" value="UniProtKB-EC"/>
</dbReference>
<dbReference type="PANTHER" id="PTHR43459">
    <property type="entry name" value="ENOYL-COA HYDRATASE"/>
    <property type="match status" value="1"/>
</dbReference>
<dbReference type="AlphaFoldDB" id="A0A517MTA4"/>
<protein>
    <submittedName>
        <fullName evidence="2">2,3-dehydroadipyl-CoA hydratase</fullName>
        <ecNumber evidence="2">4.2.1.17</ecNumber>
    </submittedName>
</protein>
<dbReference type="CDD" id="cd06558">
    <property type="entry name" value="crotonase-like"/>
    <property type="match status" value="1"/>
</dbReference>
<reference evidence="2 3" key="1">
    <citation type="submission" date="2019-02" db="EMBL/GenBank/DDBJ databases">
        <title>Deep-cultivation of Planctomycetes and their phenomic and genomic characterization uncovers novel biology.</title>
        <authorList>
            <person name="Wiegand S."/>
            <person name="Jogler M."/>
            <person name="Boedeker C."/>
            <person name="Pinto D."/>
            <person name="Vollmers J."/>
            <person name="Rivas-Marin E."/>
            <person name="Kohn T."/>
            <person name="Peeters S.H."/>
            <person name="Heuer A."/>
            <person name="Rast P."/>
            <person name="Oberbeckmann S."/>
            <person name="Bunk B."/>
            <person name="Jeske O."/>
            <person name="Meyerdierks A."/>
            <person name="Storesund J.E."/>
            <person name="Kallscheuer N."/>
            <person name="Luecker S."/>
            <person name="Lage O.M."/>
            <person name="Pohl T."/>
            <person name="Merkel B.J."/>
            <person name="Hornburger P."/>
            <person name="Mueller R.-W."/>
            <person name="Bruemmer F."/>
            <person name="Labrenz M."/>
            <person name="Spormann A.M."/>
            <person name="Op den Camp H."/>
            <person name="Overmann J."/>
            <person name="Amann R."/>
            <person name="Jetten M.S.M."/>
            <person name="Mascher T."/>
            <person name="Medema M.H."/>
            <person name="Devos D.P."/>
            <person name="Kaster A.-K."/>
            <person name="Ovreas L."/>
            <person name="Rohde M."/>
            <person name="Galperin M.Y."/>
            <person name="Jogler C."/>
        </authorList>
    </citation>
    <scope>NUCLEOTIDE SEQUENCE [LARGE SCALE GENOMIC DNA]</scope>
    <source>
        <strain evidence="2 3">HG15A2</strain>
    </source>
</reference>
<evidence type="ECO:0000313" key="3">
    <source>
        <dbReference type="Proteomes" id="UP000319852"/>
    </source>
</evidence>
<dbReference type="KEGG" id="amob:HG15A2_13930"/>
<dbReference type="Gene3D" id="1.10.12.10">
    <property type="entry name" value="Lyase 2-enoyl-coa Hydratase, Chain A, domain 2"/>
    <property type="match status" value="1"/>
</dbReference>
<dbReference type="Pfam" id="PF00378">
    <property type="entry name" value="ECH_1"/>
    <property type="match status" value="1"/>
</dbReference>
<dbReference type="EC" id="4.2.1.17" evidence="2"/>
<gene>
    <name evidence="2" type="primary">paaF</name>
    <name evidence="2" type="ORF">HG15A2_13930</name>
</gene>
<dbReference type="InterPro" id="IPR014748">
    <property type="entry name" value="Enoyl-CoA_hydra_C"/>
</dbReference>